<organism evidence="1 2">
    <name type="scientific">Tenacibaculum finnmarkense genomovar finnmarkense</name>
    <dbReference type="NCBI Taxonomy" id="1458503"/>
    <lineage>
        <taxon>Bacteria</taxon>
        <taxon>Pseudomonadati</taxon>
        <taxon>Bacteroidota</taxon>
        <taxon>Flavobacteriia</taxon>
        <taxon>Flavobacteriales</taxon>
        <taxon>Flavobacteriaceae</taxon>
        <taxon>Tenacibaculum</taxon>
        <taxon>Tenacibaculum finnmarkense</taxon>
    </lineage>
</organism>
<keyword evidence="2" id="KW-1185">Reference proteome</keyword>
<accession>A0AAP1WHB6</accession>
<evidence type="ECO:0000313" key="2">
    <source>
        <dbReference type="Proteomes" id="UP000806077"/>
    </source>
</evidence>
<evidence type="ECO:0000313" key="1">
    <source>
        <dbReference type="EMBL" id="MBE7696232.1"/>
    </source>
</evidence>
<dbReference type="EMBL" id="WXXV01000031">
    <property type="protein sequence ID" value="MBE7696232.1"/>
    <property type="molecule type" value="Genomic_DNA"/>
</dbReference>
<reference evidence="1 2" key="1">
    <citation type="journal article" date="2020" name="Int. J. Syst. Evol. Microbiol.">
        <title>Tenacibaculum piscium sp. nov., isolated from skin ulcers of sea-farmed fish, and description of Tenacibaculum finnmarkense sp. nov. with subdivision into genomovars finnmarkense and ulcerans.</title>
        <authorList>
            <person name="Olsen A.B."/>
            <person name="Spilsberg B."/>
            <person name="Nilsen H.K."/>
            <person name="Lagesen K."/>
            <person name="Gulla S."/>
            <person name="Avendano-Herrera R."/>
            <person name="Irgang R."/>
            <person name="Duchaud E."/>
            <person name="Colquhoun D.J."/>
        </authorList>
    </citation>
    <scope>NUCLEOTIDE SEQUENCE [LARGE SCALE GENOMIC DNA]</scope>
    <source>
        <strain evidence="1 2">TNO037</strain>
    </source>
</reference>
<name>A0AAP1WHB6_9FLAO</name>
<comment type="caution">
    <text evidence="1">The sequence shown here is derived from an EMBL/GenBank/DDBJ whole genome shotgun (WGS) entry which is preliminary data.</text>
</comment>
<dbReference type="RefSeq" id="WP_101955443.1">
    <property type="nucleotide sequence ID" value="NZ_JAFMUQ010000006.1"/>
</dbReference>
<gene>
    <name evidence="1" type="ORF">F7645_12470</name>
</gene>
<sequence>MKIEKKYKKEIDIFTFLSKKYSGEKKSFEEVFKIAKTIRIKEPFNLKPYEELTKKTQGNFENRLARFLGGTKESSKFSNSIQAETFNIENILGKKCTDWVFPINPSEKLSPQVKKDEQKFRFPI</sequence>
<protein>
    <submittedName>
        <fullName evidence="1">Uncharacterized protein</fullName>
    </submittedName>
</protein>
<dbReference type="Proteomes" id="UP000806077">
    <property type="component" value="Unassembled WGS sequence"/>
</dbReference>
<proteinExistence type="predicted"/>
<dbReference type="AlphaFoldDB" id="A0AAP1WHB6"/>